<dbReference type="GO" id="GO:0016787">
    <property type="term" value="F:hydrolase activity"/>
    <property type="evidence" value="ECO:0007669"/>
    <property type="project" value="UniProtKB-KW"/>
</dbReference>
<evidence type="ECO:0000256" key="3">
    <source>
        <dbReference type="ARBA" id="ARBA00022801"/>
    </source>
</evidence>
<keyword evidence="6 9" id="KW-0694">RNA-binding</keyword>
<sequence>MIEDTLAPIETPAAPAMREVKLQDLKSKTPTELLTFAEEVEVENASTMRKQELMFAILKQLAAKDVEIIGAGTVEVLQDGFGFLRSSDSNYLPGPDDIYISPTQIRRFGLRTGDTVEGPIRGPKDGERYFALLKVNTINFENPDKIKHKVHFDNLTPLFPTQRFKLELSEPTRKDFSPRIIDIVAPIGKGQRALIVAPPRTGKTVLMQNIAQSITLNHPECYLIVLLIDERPEEVTDMQRSVKGEVIASTFDEPATRHVQVAEMVIEKAKRLVEHGRDVVILLDSITRLGRAYNTVVPSSGKVLTGGVDANALQRPKRFFGAARNIEEGGSLTIIATALIDTGSRMDEVIFEEFKGTGNSEIILDRKVSDKRIFPAIDITRSGTRKEELLVPPDSLKKTYVLRRILNPMGVTDAIEFLLDKLRQTKSNSDFFDSMNT</sequence>
<feature type="binding site" evidence="9">
    <location>
        <begin position="188"/>
        <end position="193"/>
    </location>
    <ligand>
        <name>ATP</name>
        <dbReference type="ChEBI" id="CHEBI:30616"/>
    </ligand>
</feature>
<evidence type="ECO:0000256" key="11">
    <source>
        <dbReference type="PROSITE-ProRule" id="PRU01203"/>
    </source>
</evidence>
<keyword evidence="4 9" id="KW-0347">Helicase</keyword>
<accession>A0A0J6TAX8</accession>
<feature type="binding site" evidence="9">
    <location>
        <position position="231"/>
    </location>
    <ligand>
        <name>ATP</name>
        <dbReference type="ChEBI" id="CHEBI:30616"/>
    </ligand>
</feature>
<dbReference type="NCBIfam" id="TIGR00767">
    <property type="entry name" value="rho"/>
    <property type="match status" value="1"/>
</dbReference>
<dbReference type="HAMAP" id="MF_01884">
    <property type="entry name" value="Rho"/>
    <property type="match status" value="1"/>
</dbReference>
<comment type="caution">
    <text evidence="13">The sequence shown here is derived from an EMBL/GenBank/DDBJ whole genome shotgun (WGS) entry which is preliminary data.</text>
</comment>
<dbReference type="GO" id="GO:0008186">
    <property type="term" value="F:ATP-dependent activity, acting on RNA"/>
    <property type="evidence" value="ECO:0007669"/>
    <property type="project" value="UniProtKB-UniRule"/>
</dbReference>
<evidence type="ECO:0000256" key="6">
    <source>
        <dbReference type="ARBA" id="ARBA00022884"/>
    </source>
</evidence>
<comment type="similarity">
    <text evidence="9 11">Belongs to the Rho family.</text>
</comment>
<dbReference type="InterPro" id="IPR011129">
    <property type="entry name" value="CSD"/>
</dbReference>
<dbReference type="InterPro" id="IPR000194">
    <property type="entry name" value="ATPase_F1/V1/A1_a/bsu_nucl-bd"/>
</dbReference>
<comment type="subunit">
    <text evidence="9">Homohexamer. The homohexamer assembles into an open ring structure.</text>
</comment>
<organism evidence="13 14">
    <name type="scientific">Methylobacterium tarhaniae</name>
    <dbReference type="NCBI Taxonomy" id="1187852"/>
    <lineage>
        <taxon>Bacteria</taxon>
        <taxon>Pseudomonadati</taxon>
        <taxon>Pseudomonadota</taxon>
        <taxon>Alphaproteobacteria</taxon>
        <taxon>Hyphomicrobiales</taxon>
        <taxon>Methylobacteriaceae</taxon>
        <taxon>Methylobacterium</taxon>
    </lineage>
</organism>
<dbReference type="CDD" id="cd01128">
    <property type="entry name" value="rho_factor_C"/>
    <property type="match status" value="1"/>
</dbReference>
<dbReference type="Gene3D" id="2.40.50.140">
    <property type="entry name" value="Nucleic acid-binding proteins"/>
    <property type="match status" value="1"/>
</dbReference>
<dbReference type="InterPro" id="IPR011112">
    <property type="entry name" value="Rho-like_N"/>
</dbReference>
<evidence type="ECO:0000256" key="2">
    <source>
        <dbReference type="ARBA" id="ARBA00022741"/>
    </source>
</evidence>
<evidence type="ECO:0000256" key="9">
    <source>
        <dbReference type="HAMAP-Rule" id="MF_01884"/>
    </source>
</evidence>
<evidence type="ECO:0000313" key="14">
    <source>
        <dbReference type="Proteomes" id="UP000036449"/>
    </source>
</evidence>
<name>A0A0J6TAX8_9HYPH</name>
<dbReference type="Gene3D" id="1.10.720.10">
    <property type="match status" value="1"/>
</dbReference>
<dbReference type="SUPFAM" id="SSF68912">
    <property type="entry name" value="Rho N-terminal domain-like"/>
    <property type="match status" value="1"/>
</dbReference>
<dbReference type="SMART" id="SM00959">
    <property type="entry name" value="Rho_N"/>
    <property type="match status" value="1"/>
</dbReference>
<gene>
    <name evidence="9" type="primary">rho</name>
    <name evidence="13" type="ORF">VQ03_09980</name>
</gene>
<keyword evidence="3 9" id="KW-0378">Hydrolase</keyword>
<evidence type="ECO:0000259" key="12">
    <source>
        <dbReference type="PROSITE" id="PS51856"/>
    </source>
</evidence>
<dbReference type="Pfam" id="PF07497">
    <property type="entry name" value="Rho_RNA_bind"/>
    <property type="match status" value="1"/>
</dbReference>
<dbReference type="PATRIC" id="fig|1187852.3.peg.5825"/>
<dbReference type="GO" id="GO:0004386">
    <property type="term" value="F:helicase activity"/>
    <property type="evidence" value="ECO:0007669"/>
    <property type="project" value="UniProtKB-UniRule"/>
</dbReference>
<dbReference type="InterPro" id="IPR003593">
    <property type="entry name" value="AAA+_ATPase"/>
</dbReference>
<evidence type="ECO:0000256" key="1">
    <source>
        <dbReference type="ARBA" id="ARBA00022472"/>
    </source>
</evidence>
<dbReference type="GO" id="GO:0006353">
    <property type="term" value="P:DNA-templated transcription termination"/>
    <property type="evidence" value="ECO:0007669"/>
    <property type="project" value="UniProtKB-UniRule"/>
</dbReference>
<dbReference type="GO" id="GO:0003723">
    <property type="term" value="F:RNA binding"/>
    <property type="evidence" value="ECO:0007669"/>
    <property type="project" value="UniProtKB-UniRule"/>
</dbReference>
<dbReference type="InterPro" id="IPR011113">
    <property type="entry name" value="Rho_RNA-bd"/>
</dbReference>
<evidence type="ECO:0000256" key="8">
    <source>
        <dbReference type="ARBA" id="ARBA00023163"/>
    </source>
</evidence>
<evidence type="ECO:0000256" key="5">
    <source>
        <dbReference type="ARBA" id="ARBA00022840"/>
    </source>
</evidence>
<evidence type="ECO:0000256" key="4">
    <source>
        <dbReference type="ARBA" id="ARBA00022806"/>
    </source>
</evidence>
<dbReference type="SUPFAM" id="SSF52540">
    <property type="entry name" value="P-loop containing nucleoside triphosphate hydrolases"/>
    <property type="match status" value="1"/>
</dbReference>
<reference evidence="13 14" key="1">
    <citation type="submission" date="2015-03" db="EMBL/GenBank/DDBJ databases">
        <title>Genome sequencing of Methylobacterium tarhaniae DSM 25844.</title>
        <authorList>
            <person name="Chaudhry V."/>
            <person name="Patil P.B."/>
        </authorList>
    </citation>
    <scope>NUCLEOTIDE SEQUENCE [LARGE SCALE GENOMIC DNA]</scope>
    <source>
        <strain evidence="13 14">DSM 25844</strain>
    </source>
</reference>
<dbReference type="Pfam" id="PF00006">
    <property type="entry name" value="ATP-synt_ab"/>
    <property type="match status" value="1"/>
</dbReference>
<dbReference type="FunFam" id="3.40.50.300:FF:000072">
    <property type="entry name" value="Transcription termination factor Rho"/>
    <property type="match status" value="1"/>
</dbReference>
<dbReference type="SMART" id="SM00382">
    <property type="entry name" value="AAA"/>
    <property type="match status" value="1"/>
</dbReference>
<dbReference type="EC" id="3.6.4.-" evidence="9 10"/>
<dbReference type="PANTHER" id="PTHR46425:SF1">
    <property type="entry name" value="TRANSCRIPTION TERMINATION FACTOR RHO"/>
    <property type="match status" value="1"/>
</dbReference>
<dbReference type="PROSITE" id="PS51856">
    <property type="entry name" value="RHO_RNA_BD"/>
    <property type="match status" value="1"/>
</dbReference>
<proteinExistence type="inferred from homology"/>
<dbReference type="GO" id="GO:0005829">
    <property type="term" value="C:cytosol"/>
    <property type="evidence" value="ECO:0007669"/>
    <property type="project" value="UniProtKB-ARBA"/>
</dbReference>
<feature type="domain" description="Rho RNA-BD" evidence="12">
    <location>
        <begin position="67"/>
        <end position="142"/>
    </location>
</feature>
<evidence type="ECO:0000256" key="7">
    <source>
        <dbReference type="ARBA" id="ARBA00023015"/>
    </source>
</evidence>
<dbReference type="InterPro" id="IPR004665">
    <property type="entry name" value="Term_rho"/>
</dbReference>
<keyword evidence="8 9" id="KW-0804">Transcription</keyword>
<dbReference type="GO" id="GO:0005524">
    <property type="term" value="F:ATP binding"/>
    <property type="evidence" value="ECO:0007669"/>
    <property type="project" value="UniProtKB-UniRule"/>
</dbReference>
<keyword evidence="5 9" id="KW-0067">ATP-binding</keyword>
<comment type="function">
    <text evidence="9">Facilitates transcription termination by a mechanism that involves Rho binding to the nascent RNA, activation of Rho's RNA-dependent ATPase activity, and release of the mRNA from the DNA template.</text>
</comment>
<evidence type="ECO:0000313" key="13">
    <source>
        <dbReference type="EMBL" id="KMO42788.1"/>
    </source>
</evidence>
<dbReference type="InterPro" id="IPR036269">
    <property type="entry name" value="Rho_N_sf"/>
</dbReference>
<dbReference type="NCBIfam" id="NF006886">
    <property type="entry name" value="PRK09376.1"/>
    <property type="match status" value="1"/>
</dbReference>
<evidence type="ECO:0000256" key="10">
    <source>
        <dbReference type="NCBIfam" id="TIGR00767"/>
    </source>
</evidence>
<dbReference type="InterPro" id="IPR012340">
    <property type="entry name" value="NA-bd_OB-fold"/>
</dbReference>
<dbReference type="PANTHER" id="PTHR46425">
    <property type="entry name" value="TRANSCRIPTION TERMINATION FACTOR RHO"/>
    <property type="match status" value="1"/>
</dbReference>
<dbReference type="RefSeq" id="WP_048450723.1">
    <property type="nucleotide sequence ID" value="NZ_LABZ01000062.1"/>
</dbReference>
<protein>
    <recommendedName>
        <fullName evidence="9 10">Transcription termination factor Rho</fullName>
        <ecNumber evidence="9 10">3.6.4.-</ecNumber>
    </recommendedName>
    <alternativeName>
        <fullName evidence="9">ATP-dependent helicase Rho</fullName>
    </alternativeName>
</protein>
<dbReference type="InterPro" id="IPR041703">
    <property type="entry name" value="Rho_factor_ATP-bd"/>
</dbReference>
<dbReference type="OrthoDB" id="9805197at2"/>
<keyword evidence="7 9" id="KW-0805">Transcription regulation</keyword>
<comment type="caution">
    <text evidence="9">Lacks conserved residue(s) required for the propagation of feature annotation.</text>
</comment>
<dbReference type="InterPro" id="IPR027417">
    <property type="entry name" value="P-loop_NTPase"/>
</dbReference>
<dbReference type="EMBL" id="LABZ01000062">
    <property type="protein sequence ID" value="KMO42788.1"/>
    <property type="molecule type" value="Genomic_DNA"/>
</dbReference>
<keyword evidence="1 9" id="KW-0806">Transcription termination</keyword>
<keyword evidence="2 9" id="KW-0547">Nucleotide-binding</keyword>
<keyword evidence="14" id="KW-1185">Reference proteome</keyword>
<dbReference type="Proteomes" id="UP000036449">
    <property type="component" value="Unassembled WGS sequence"/>
</dbReference>
<dbReference type="SMART" id="SM00357">
    <property type="entry name" value="CSP"/>
    <property type="match status" value="1"/>
</dbReference>
<dbReference type="SUPFAM" id="SSF50249">
    <property type="entry name" value="Nucleic acid-binding proteins"/>
    <property type="match status" value="1"/>
</dbReference>
<dbReference type="Pfam" id="PF07498">
    <property type="entry name" value="Rho_N"/>
    <property type="match status" value="1"/>
</dbReference>
<feature type="binding site" evidence="9">
    <location>
        <begin position="200"/>
        <end position="205"/>
    </location>
    <ligand>
        <name>ATP</name>
        <dbReference type="ChEBI" id="CHEBI:30616"/>
    </ligand>
</feature>
<dbReference type="Gene3D" id="3.40.50.300">
    <property type="entry name" value="P-loop containing nucleotide triphosphate hydrolases"/>
    <property type="match status" value="1"/>
</dbReference>
<dbReference type="AlphaFoldDB" id="A0A0J6TAX8"/>
<dbReference type="CDD" id="cd04459">
    <property type="entry name" value="Rho_CSD"/>
    <property type="match status" value="1"/>
</dbReference>